<dbReference type="GO" id="GO:0005829">
    <property type="term" value="C:cytosol"/>
    <property type="evidence" value="ECO:0007669"/>
    <property type="project" value="TreeGrafter"/>
</dbReference>
<dbReference type="Pfam" id="PF03796">
    <property type="entry name" value="DnaB_C"/>
    <property type="match status" value="1"/>
</dbReference>
<dbReference type="CDD" id="cd00984">
    <property type="entry name" value="DnaB_C"/>
    <property type="match status" value="1"/>
</dbReference>
<dbReference type="AlphaFoldDB" id="A0A4T9T6X8"/>
<dbReference type="GO" id="GO:1990077">
    <property type="term" value="C:primosome complex"/>
    <property type="evidence" value="ECO:0007669"/>
    <property type="project" value="UniProtKB-UniRule"/>
</dbReference>
<comment type="catalytic activity">
    <reaction evidence="10 12">
        <text>ATP + H2O = ADP + phosphate + H(+)</text>
        <dbReference type="Rhea" id="RHEA:13065"/>
        <dbReference type="ChEBI" id="CHEBI:15377"/>
        <dbReference type="ChEBI" id="CHEBI:15378"/>
        <dbReference type="ChEBI" id="CHEBI:30616"/>
        <dbReference type="ChEBI" id="CHEBI:43474"/>
        <dbReference type="ChEBI" id="CHEBI:456216"/>
        <dbReference type="EC" id="5.6.2.3"/>
    </reaction>
</comment>
<dbReference type="Proteomes" id="UP000309454">
    <property type="component" value="Unassembled WGS sequence"/>
</dbReference>
<gene>
    <name evidence="14" type="primary">dnaB</name>
    <name evidence="14" type="ORF">E5982_06540</name>
</gene>
<comment type="similarity">
    <text evidence="1 12">Belongs to the helicase family. DnaB subfamily.</text>
</comment>
<dbReference type="Gene3D" id="1.10.860.10">
    <property type="entry name" value="DNAb Helicase, Chain A"/>
    <property type="match status" value="1"/>
</dbReference>
<sequence length="480" mass="52603">MANNGNGQGRRDGGWRGDGSRAAYLDPAKQVQLPQNVEAEEAVLAACMLNSEATEEVVLKLKPENFFRPAHRIIFESIVDLTLRRIPVDPLVLADTLKSKNQLDSVGGADYLIGLTMDTYALNNWQRHTEIVKRNAILRELVFAAAEINALAYDAPDDLNSVVEEAEKTLFNVTEKRVSSSFVKMDSLINDVYEELTVLSAQRGAIAGVPTGFRDVDQLIHGLRGGDLVILAARPGVGKTSFALNLAVNAAKAGTSVAFFSLEMSAAQLVQRMLCSEACLSLSKIRAGSIQESDWAALADASGILSQLDLFIDDSPGLSILEARAKARRELRHAVGEKKGLIIVDYLQLMQPPAARRDGNRAVEVGEISRGLKVLAKEMDMPVIALSQLSRAVEMRGKKRPQLSDLRESGSIEQDADIVMFIDRSMDETEAEDDDRPDLGQAMLIVAKHRNGATRDIPLAFQAEFTKFMDFYDESNPRGF</sequence>
<dbReference type="InterPro" id="IPR036185">
    <property type="entry name" value="DNA_heli_DnaB-like_N_sf"/>
</dbReference>
<evidence type="ECO:0000256" key="8">
    <source>
        <dbReference type="ARBA" id="ARBA00023125"/>
    </source>
</evidence>
<keyword evidence="7 12" id="KW-0067">ATP-binding</keyword>
<dbReference type="PANTHER" id="PTHR30153">
    <property type="entry name" value="REPLICATIVE DNA HELICASE DNAB"/>
    <property type="match status" value="1"/>
</dbReference>
<evidence type="ECO:0000256" key="4">
    <source>
        <dbReference type="ARBA" id="ARBA00022741"/>
    </source>
</evidence>
<dbReference type="GO" id="GO:0006269">
    <property type="term" value="P:DNA replication, synthesis of primer"/>
    <property type="evidence" value="ECO:0007669"/>
    <property type="project" value="UniProtKB-UniRule"/>
</dbReference>
<evidence type="ECO:0000256" key="9">
    <source>
        <dbReference type="ARBA" id="ARBA00023235"/>
    </source>
</evidence>
<evidence type="ECO:0000256" key="5">
    <source>
        <dbReference type="ARBA" id="ARBA00022801"/>
    </source>
</evidence>
<keyword evidence="9" id="KW-0413">Isomerase</keyword>
<dbReference type="Pfam" id="PF00772">
    <property type="entry name" value="DnaB"/>
    <property type="match status" value="1"/>
</dbReference>
<dbReference type="NCBIfam" id="TIGR00665">
    <property type="entry name" value="DnaB"/>
    <property type="match status" value="1"/>
</dbReference>
<dbReference type="SUPFAM" id="SSF48024">
    <property type="entry name" value="N-terminal domain of DnaB helicase"/>
    <property type="match status" value="1"/>
</dbReference>
<evidence type="ECO:0000313" key="14">
    <source>
        <dbReference type="EMBL" id="TJW10216.1"/>
    </source>
</evidence>
<comment type="function">
    <text evidence="12">The main replicative DNA helicase, it participates in initiation and elongation during chromosome replication. Travels ahead of the DNA replisome, separating dsDNA into templates for DNA synthesis. A processive ATP-dependent 5'-3' DNA helicase it has DNA-dependent ATPase activity.</text>
</comment>
<dbReference type="PROSITE" id="PS51199">
    <property type="entry name" value="SF4_HELICASE"/>
    <property type="match status" value="1"/>
</dbReference>
<keyword evidence="3 12" id="KW-0235">DNA replication</keyword>
<dbReference type="OrthoDB" id="9773982at2"/>
<dbReference type="InterPro" id="IPR016136">
    <property type="entry name" value="DNA_helicase_N/primase_C"/>
</dbReference>
<dbReference type="Gene3D" id="3.40.50.300">
    <property type="entry name" value="P-loop containing nucleotide triphosphate hydrolases"/>
    <property type="match status" value="1"/>
</dbReference>
<dbReference type="EMBL" id="SSTM01000004">
    <property type="protein sequence ID" value="TJW10216.1"/>
    <property type="molecule type" value="Genomic_DNA"/>
</dbReference>
<comment type="caution">
    <text evidence="14">The sequence shown here is derived from an EMBL/GenBank/DDBJ whole genome shotgun (WGS) entry which is preliminary data.</text>
</comment>
<evidence type="ECO:0000256" key="7">
    <source>
        <dbReference type="ARBA" id="ARBA00022840"/>
    </source>
</evidence>
<keyword evidence="5 12" id="KW-0378">Hydrolase</keyword>
<dbReference type="SMART" id="SM00382">
    <property type="entry name" value="AAA"/>
    <property type="match status" value="1"/>
</dbReference>
<name>A0A4T9T6X8_9ACTN</name>
<accession>A0A4T9T6X8</accession>
<keyword evidence="8 12" id="KW-0238">DNA-binding</keyword>
<proteinExistence type="inferred from homology"/>
<dbReference type="InterPro" id="IPR007693">
    <property type="entry name" value="DNA_helicase_DnaB-like_N"/>
</dbReference>
<dbReference type="GO" id="GO:0003677">
    <property type="term" value="F:DNA binding"/>
    <property type="evidence" value="ECO:0007669"/>
    <property type="project" value="UniProtKB-UniRule"/>
</dbReference>
<dbReference type="PANTHER" id="PTHR30153:SF2">
    <property type="entry name" value="REPLICATIVE DNA HELICASE"/>
    <property type="match status" value="1"/>
</dbReference>
<organism evidence="14 15">
    <name type="scientific">Parvibacter caecicola</name>
    <dbReference type="NCBI Taxonomy" id="747645"/>
    <lineage>
        <taxon>Bacteria</taxon>
        <taxon>Bacillati</taxon>
        <taxon>Actinomycetota</taxon>
        <taxon>Coriobacteriia</taxon>
        <taxon>Coriobacteriales</taxon>
        <taxon>Coriobacteriaceae</taxon>
        <taxon>Parvibacter</taxon>
    </lineage>
</organism>
<evidence type="ECO:0000259" key="13">
    <source>
        <dbReference type="PROSITE" id="PS51199"/>
    </source>
</evidence>
<keyword evidence="2 12" id="KW-0639">Primosome</keyword>
<dbReference type="InterPro" id="IPR003593">
    <property type="entry name" value="AAA+_ATPase"/>
</dbReference>
<evidence type="ECO:0000256" key="10">
    <source>
        <dbReference type="ARBA" id="ARBA00048954"/>
    </source>
</evidence>
<dbReference type="GO" id="GO:0005524">
    <property type="term" value="F:ATP binding"/>
    <property type="evidence" value="ECO:0007669"/>
    <property type="project" value="UniProtKB-UniRule"/>
</dbReference>
<reference evidence="14 15" key="1">
    <citation type="submission" date="2019-04" db="EMBL/GenBank/DDBJ databases">
        <title>Microbes associate with the intestines of laboratory mice.</title>
        <authorList>
            <person name="Navarre W."/>
            <person name="Wong E."/>
            <person name="Huang K.C."/>
            <person name="Tropini C."/>
            <person name="Ng K."/>
            <person name="Yu B."/>
        </authorList>
    </citation>
    <scope>NUCLEOTIDE SEQUENCE [LARGE SCALE GENOMIC DNA]</scope>
    <source>
        <strain evidence="14 15">NM48_B13</strain>
    </source>
</reference>
<dbReference type="RefSeq" id="WP_136845871.1">
    <property type="nucleotide sequence ID" value="NZ_CANPEU010000003.1"/>
</dbReference>
<evidence type="ECO:0000256" key="11">
    <source>
        <dbReference type="NCBIfam" id="TIGR00665"/>
    </source>
</evidence>
<dbReference type="InterPro" id="IPR027417">
    <property type="entry name" value="P-loop_NTPase"/>
</dbReference>
<keyword evidence="6 12" id="KW-0347">Helicase</keyword>
<dbReference type="InterPro" id="IPR007692">
    <property type="entry name" value="DNA_helicase_DnaB"/>
</dbReference>
<evidence type="ECO:0000256" key="2">
    <source>
        <dbReference type="ARBA" id="ARBA00022515"/>
    </source>
</evidence>
<keyword evidence="15" id="KW-1185">Reference proteome</keyword>
<dbReference type="GO" id="GO:0016887">
    <property type="term" value="F:ATP hydrolysis activity"/>
    <property type="evidence" value="ECO:0007669"/>
    <property type="project" value="RHEA"/>
</dbReference>
<dbReference type="GO" id="GO:0043139">
    <property type="term" value="F:5'-3' DNA helicase activity"/>
    <property type="evidence" value="ECO:0007669"/>
    <property type="project" value="UniProtKB-EC"/>
</dbReference>
<evidence type="ECO:0000313" key="15">
    <source>
        <dbReference type="Proteomes" id="UP000309454"/>
    </source>
</evidence>
<evidence type="ECO:0000256" key="1">
    <source>
        <dbReference type="ARBA" id="ARBA00008428"/>
    </source>
</evidence>
<feature type="domain" description="SF4 helicase" evidence="13">
    <location>
        <begin position="202"/>
        <end position="475"/>
    </location>
</feature>
<evidence type="ECO:0000256" key="12">
    <source>
        <dbReference type="RuleBase" id="RU362085"/>
    </source>
</evidence>
<protein>
    <recommendedName>
        <fullName evidence="11 12">Replicative DNA helicase</fullName>
        <ecNumber evidence="11 12">5.6.2.3</ecNumber>
    </recommendedName>
</protein>
<evidence type="ECO:0000256" key="3">
    <source>
        <dbReference type="ARBA" id="ARBA00022705"/>
    </source>
</evidence>
<evidence type="ECO:0000256" key="6">
    <source>
        <dbReference type="ARBA" id="ARBA00022806"/>
    </source>
</evidence>
<keyword evidence="4 12" id="KW-0547">Nucleotide-binding</keyword>
<dbReference type="InterPro" id="IPR007694">
    <property type="entry name" value="DNA_helicase_DnaB-like_C"/>
</dbReference>
<dbReference type="EC" id="5.6.2.3" evidence="11 12"/>
<dbReference type="SUPFAM" id="SSF52540">
    <property type="entry name" value="P-loop containing nucleoside triphosphate hydrolases"/>
    <property type="match status" value="1"/>
</dbReference>